<sequence>MRSEAFGRLSEVSQYQWGLVTSRQAMSQEVRRWELHRLVSDGALEAVGFGVYRLAGAPAAEHLAVRIAWLQLAPGKAAEDREVSEGVLSHRSAAVLYGVGDFEPEPHEFTVPVRRRTRRDDVSLHTANLADTEVDWLDQLPVTRPPRLVRDLLADRHDGEHISQVIADLLDRRLATRAQLSRAMAPYAAAYGLSGESGAVLLNHLMASATGRTS</sequence>
<evidence type="ECO:0000313" key="2">
    <source>
        <dbReference type="Proteomes" id="UP001596413"/>
    </source>
</evidence>
<accession>A0ABW2GDH4</accession>
<proteinExistence type="predicted"/>
<comment type="caution">
    <text evidence="1">The sequence shown here is derived from an EMBL/GenBank/DDBJ whole genome shotgun (WGS) entry which is preliminary data.</text>
</comment>
<protein>
    <recommendedName>
        <fullName evidence="3">Transcriptional regulator, AbiEi antitoxin, Type IV TA system</fullName>
    </recommendedName>
</protein>
<reference evidence="2" key="1">
    <citation type="journal article" date="2019" name="Int. J. Syst. Evol. Microbiol.">
        <title>The Global Catalogue of Microorganisms (GCM) 10K type strain sequencing project: providing services to taxonomists for standard genome sequencing and annotation.</title>
        <authorList>
            <consortium name="The Broad Institute Genomics Platform"/>
            <consortium name="The Broad Institute Genome Sequencing Center for Infectious Disease"/>
            <person name="Wu L."/>
            <person name="Ma J."/>
        </authorList>
    </citation>
    <scope>NUCLEOTIDE SEQUENCE [LARGE SCALE GENOMIC DNA]</scope>
    <source>
        <strain evidence="2">CGMCC 1.13681</strain>
    </source>
</reference>
<dbReference type="EMBL" id="JBHSZO010000008">
    <property type="protein sequence ID" value="MFC7217931.1"/>
    <property type="molecule type" value="Genomic_DNA"/>
</dbReference>
<name>A0ABW2GDH4_9ACTN</name>
<evidence type="ECO:0000313" key="1">
    <source>
        <dbReference type="EMBL" id="MFC7217931.1"/>
    </source>
</evidence>
<dbReference type="RefSeq" id="WP_386413174.1">
    <property type="nucleotide sequence ID" value="NZ_JBHSZO010000008.1"/>
</dbReference>
<evidence type="ECO:0008006" key="3">
    <source>
        <dbReference type="Google" id="ProtNLM"/>
    </source>
</evidence>
<dbReference type="Proteomes" id="UP001596413">
    <property type="component" value="Unassembled WGS sequence"/>
</dbReference>
<keyword evidence="2" id="KW-1185">Reference proteome</keyword>
<organism evidence="1 2">
    <name type="scientific">Streptomyces polyrhachis</name>
    <dbReference type="NCBI Taxonomy" id="1282885"/>
    <lineage>
        <taxon>Bacteria</taxon>
        <taxon>Bacillati</taxon>
        <taxon>Actinomycetota</taxon>
        <taxon>Actinomycetes</taxon>
        <taxon>Kitasatosporales</taxon>
        <taxon>Streptomycetaceae</taxon>
        <taxon>Streptomyces</taxon>
    </lineage>
</organism>
<gene>
    <name evidence="1" type="ORF">ACFQLX_07080</name>
</gene>